<gene>
    <name evidence="1" type="ORF">GMARGA_LOCUS14893</name>
</gene>
<feature type="non-terminal residue" evidence="1">
    <location>
        <position position="179"/>
    </location>
</feature>
<evidence type="ECO:0000313" key="2">
    <source>
        <dbReference type="Proteomes" id="UP000789901"/>
    </source>
</evidence>
<reference evidence="1 2" key="1">
    <citation type="submission" date="2021-06" db="EMBL/GenBank/DDBJ databases">
        <authorList>
            <person name="Kallberg Y."/>
            <person name="Tangrot J."/>
            <person name="Rosling A."/>
        </authorList>
    </citation>
    <scope>NUCLEOTIDE SEQUENCE [LARGE SCALE GENOMIC DNA]</scope>
    <source>
        <strain evidence="1 2">120-4 pot B 10/14</strain>
    </source>
</reference>
<comment type="caution">
    <text evidence="1">The sequence shown here is derived from an EMBL/GenBank/DDBJ whole genome shotgun (WGS) entry which is preliminary data.</text>
</comment>
<keyword evidence="2" id="KW-1185">Reference proteome</keyword>
<name>A0ABN7V785_GIGMA</name>
<organism evidence="1 2">
    <name type="scientific">Gigaspora margarita</name>
    <dbReference type="NCBI Taxonomy" id="4874"/>
    <lineage>
        <taxon>Eukaryota</taxon>
        <taxon>Fungi</taxon>
        <taxon>Fungi incertae sedis</taxon>
        <taxon>Mucoromycota</taxon>
        <taxon>Glomeromycotina</taxon>
        <taxon>Glomeromycetes</taxon>
        <taxon>Diversisporales</taxon>
        <taxon>Gigasporaceae</taxon>
        <taxon>Gigaspora</taxon>
    </lineage>
</organism>
<sequence>MSQSHLMGNYPLLQHISAEERSRRRKIVNRNNYVKNRDKILNSRLKTSEIRSLQVQVSEVQLLHKREKQLLSYITESGLIPPPPVIEIDPNMISSNYQEEIATGTSSEISNSSNAINNELSNYQYEFMFLREEITINNGLICPSYVPNMIVENVLNINSSDEIGINNFLPHTNENYDDP</sequence>
<evidence type="ECO:0000313" key="1">
    <source>
        <dbReference type="EMBL" id="CAG8736253.1"/>
    </source>
</evidence>
<dbReference type="Proteomes" id="UP000789901">
    <property type="component" value="Unassembled WGS sequence"/>
</dbReference>
<protein>
    <submittedName>
        <fullName evidence="1">7456_t:CDS:1</fullName>
    </submittedName>
</protein>
<accession>A0ABN7V785</accession>
<dbReference type="EMBL" id="CAJVQB010010064">
    <property type="protein sequence ID" value="CAG8736253.1"/>
    <property type="molecule type" value="Genomic_DNA"/>
</dbReference>
<proteinExistence type="predicted"/>